<comment type="caution">
    <text evidence="1">The sequence shown here is derived from an EMBL/GenBank/DDBJ whole genome shotgun (WGS) entry which is preliminary data.</text>
</comment>
<proteinExistence type="predicted"/>
<dbReference type="OrthoDB" id="6611240at2759"/>
<dbReference type="Proteomes" id="UP001152888">
    <property type="component" value="Unassembled WGS sequence"/>
</dbReference>
<evidence type="ECO:0000313" key="2">
    <source>
        <dbReference type="Proteomes" id="UP001152888"/>
    </source>
</evidence>
<gene>
    <name evidence="1" type="ORF">ACAOBT_LOCUS14620</name>
</gene>
<dbReference type="EMBL" id="CAKOFQ010006912">
    <property type="protein sequence ID" value="CAH1981694.1"/>
    <property type="molecule type" value="Genomic_DNA"/>
</dbReference>
<evidence type="ECO:0000313" key="1">
    <source>
        <dbReference type="EMBL" id="CAH1981694.1"/>
    </source>
</evidence>
<name>A0A9P0PDV1_ACAOB</name>
<protein>
    <submittedName>
        <fullName evidence="1">Uncharacterized protein</fullName>
    </submittedName>
</protein>
<organism evidence="1 2">
    <name type="scientific">Acanthoscelides obtectus</name>
    <name type="common">Bean weevil</name>
    <name type="synonym">Bruchus obtectus</name>
    <dbReference type="NCBI Taxonomy" id="200917"/>
    <lineage>
        <taxon>Eukaryota</taxon>
        <taxon>Metazoa</taxon>
        <taxon>Ecdysozoa</taxon>
        <taxon>Arthropoda</taxon>
        <taxon>Hexapoda</taxon>
        <taxon>Insecta</taxon>
        <taxon>Pterygota</taxon>
        <taxon>Neoptera</taxon>
        <taxon>Endopterygota</taxon>
        <taxon>Coleoptera</taxon>
        <taxon>Polyphaga</taxon>
        <taxon>Cucujiformia</taxon>
        <taxon>Chrysomeloidea</taxon>
        <taxon>Chrysomelidae</taxon>
        <taxon>Bruchinae</taxon>
        <taxon>Bruchini</taxon>
        <taxon>Acanthoscelides</taxon>
    </lineage>
</organism>
<keyword evidence="2" id="KW-1185">Reference proteome</keyword>
<dbReference type="AlphaFoldDB" id="A0A9P0PDV1"/>
<sequence length="52" mass="6171">MSTFLRNTMTQDRRTALSMLSIEKEFISTMENFNVKVIDKFAAKKERRIELT</sequence>
<accession>A0A9P0PDV1</accession>
<reference evidence="1" key="1">
    <citation type="submission" date="2022-03" db="EMBL/GenBank/DDBJ databases">
        <authorList>
            <person name="Sayadi A."/>
        </authorList>
    </citation>
    <scope>NUCLEOTIDE SEQUENCE</scope>
</reference>